<dbReference type="GO" id="GO:0042158">
    <property type="term" value="P:lipoprotein biosynthetic process"/>
    <property type="evidence" value="ECO:0007669"/>
    <property type="project" value="UniProtKB-UniRule"/>
</dbReference>
<dbReference type="AlphaFoldDB" id="T0SDG9"/>
<dbReference type="PROSITE" id="PS01311">
    <property type="entry name" value="LGT"/>
    <property type="match status" value="1"/>
</dbReference>
<feature type="transmembrane region" description="Helical" evidence="7">
    <location>
        <begin position="171"/>
        <end position="191"/>
    </location>
</feature>
<feature type="transmembrane region" description="Helical" evidence="7">
    <location>
        <begin position="230"/>
        <end position="250"/>
    </location>
</feature>
<dbReference type="Pfam" id="PF01790">
    <property type="entry name" value="LGT"/>
    <property type="match status" value="1"/>
</dbReference>
<dbReference type="InterPro" id="IPR001640">
    <property type="entry name" value="Lgt"/>
</dbReference>
<keyword evidence="4 7" id="KW-0812">Transmembrane</keyword>
<feature type="transmembrane region" description="Helical" evidence="7">
    <location>
        <begin position="198"/>
        <end position="218"/>
    </location>
</feature>
<comment type="function">
    <text evidence="7">Catalyzes the transfer of the diacylglyceryl group from phosphatidylglycerol to the sulfhydryl group of the N-terminal cysteine of a prolipoprotein, the first step in the formation of mature lipoproteins.</text>
</comment>
<keyword evidence="2 7" id="KW-1003">Cell membrane</keyword>
<comment type="catalytic activity">
    <reaction evidence="7">
        <text>L-cysteinyl-[prolipoprotein] + a 1,2-diacyl-sn-glycero-3-phospho-(1'-sn-glycerol) = an S-1,2-diacyl-sn-glyceryl-L-cysteinyl-[prolipoprotein] + sn-glycerol 1-phosphate + H(+)</text>
        <dbReference type="Rhea" id="RHEA:56712"/>
        <dbReference type="Rhea" id="RHEA-COMP:14679"/>
        <dbReference type="Rhea" id="RHEA-COMP:14680"/>
        <dbReference type="ChEBI" id="CHEBI:15378"/>
        <dbReference type="ChEBI" id="CHEBI:29950"/>
        <dbReference type="ChEBI" id="CHEBI:57685"/>
        <dbReference type="ChEBI" id="CHEBI:64716"/>
        <dbReference type="ChEBI" id="CHEBI:140658"/>
        <dbReference type="EC" id="2.5.1.145"/>
    </reaction>
</comment>
<organism evidence="8 9">
    <name type="scientific">Lactococcus cremoris subsp. cremoris TIFN6</name>
    <dbReference type="NCBI Taxonomy" id="1234876"/>
    <lineage>
        <taxon>Bacteria</taxon>
        <taxon>Bacillati</taxon>
        <taxon>Bacillota</taxon>
        <taxon>Bacilli</taxon>
        <taxon>Lactobacillales</taxon>
        <taxon>Streptococcaceae</taxon>
        <taxon>Lactococcus</taxon>
        <taxon>Lactococcus cremoris subsp. cremoris</taxon>
    </lineage>
</organism>
<feature type="transmembrane region" description="Helical" evidence="7">
    <location>
        <begin position="49"/>
        <end position="72"/>
    </location>
</feature>
<comment type="pathway">
    <text evidence="7">Protein modification; lipoprotein biosynthesis (diacylglyceryl transfer).</text>
</comment>
<dbReference type="NCBIfam" id="TIGR00544">
    <property type="entry name" value="lgt"/>
    <property type="match status" value="1"/>
</dbReference>
<comment type="similarity">
    <text evidence="1 7">Belongs to the Lgt family.</text>
</comment>
<feature type="transmembrane region" description="Helical" evidence="7">
    <location>
        <begin position="84"/>
        <end position="107"/>
    </location>
</feature>
<dbReference type="HAMAP" id="MF_01147">
    <property type="entry name" value="Lgt"/>
    <property type="match status" value="1"/>
</dbReference>
<dbReference type="Proteomes" id="UP000015854">
    <property type="component" value="Unassembled WGS sequence"/>
</dbReference>
<dbReference type="UniPathway" id="UPA00664"/>
<reference evidence="8 9" key="1">
    <citation type="journal article" date="2013" name="ISME J.">
        <title>Multifactorial diversity sustains microbial community stability.</title>
        <authorList>
            <person name="Erkus O."/>
            <person name="de Jager V.C."/>
            <person name="Spus M."/>
            <person name="van Alen-Boerrigter I.J."/>
            <person name="van Rijswijck I.M."/>
            <person name="Hazelwood L."/>
            <person name="Janssen P.W."/>
            <person name="van Hijum S.A."/>
            <person name="Kleerebezem M."/>
            <person name="Smid E.J."/>
        </authorList>
    </citation>
    <scope>NUCLEOTIDE SEQUENCE [LARGE SCALE GENOMIC DNA]</scope>
    <source>
        <strain evidence="8 9">TIFN6</strain>
    </source>
</reference>
<feature type="binding site" evidence="7">
    <location>
        <position position="135"/>
    </location>
    <ligand>
        <name>a 1,2-diacyl-sn-glycero-3-phospho-(1'-sn-glycerol)</name>
        <dbReference type="ChEBI" id="CHEBI:64716"/>
    </ligand>
</feature>
<keyword evidence="5 7" id="KW-1133">Transmembrane helix</keyword>
<evidence type="ECO:0000256" key="7">
    <source>
        <dbReference type="HAMAP-Rule" id="MF_01147"/>
    </source>
</evidence>
<comment type="subcellular location">
    <subcellularLocation>
        <location evidence="7">Cell membrane</location>
        <topology evidence="7">Multi-pass membrane protein</topology>
    </subcellularLocation>
</comment>
<gene>
    <name evidence="7" type="primary">lgt</name>
    <name evidence="8" type="ORF">LLT6_12470</name>
</gene>
<feature type="transmembrane region" description="Helical" evidence="7">
    <location>
        <begin position="20"/>
        <end position="37"/>
    </location>
</feature>
<keyword evidence="6 7" id="KW-0472">Membrane</keyword>
<name>T0SDG9_LACLC</name>
<evidence type="ECO:0000256" key="4">
    <source>
        <dbReference type="ARBA" id="ARBA00022692"/>
    </source>
</evidence>
<comment type="caution">
    <text evidence="8">The sequence shown here is derived from an EMBL/GenBank/DDBJ whole genome shotgun (WGS) entry which is preliminary data.</text>
</comment>
<protein>
    <recommendedName>
        <fullName evidence="7">Phosphatidylglycerol--prolipoprotein diacylglyceryl transferase</fullName>
        <ecNumber evidence="7">2.5.1.145</ecNumber>
    </recommendedName>
</protein>
<evidence type="ECO:0000256" key="3">
    <source>
        <dbReference type="ARBA" id="ARBA00022679"/>
    </source>
</evidence>
<evidence type="ECO:0000256" key="1">
    <source>
        <dbReference type="ARBA" id="ARBA00007150"/>
    </source>
</evidence>
<dbReference type="EC" id="2.5.1.145" evidence="7"/>
<dbReference type="GO" id="GO:0005886">
    <property type="term" value="C:plasma membrane"/>
    <property type="evidence" value="ECO:0007669"/>
    <property type="project" value="UniProtKB-SubCell"/>
</dbReference>
<dbReference type="EMBL" id="ATBB01000211">
    <property type="protein sequence ID" value="EQC57047.1"/>
    <property type="molecule type" value="Genomic_DNA"/>
</dbReference>
<accession>T0SDG9</accession>
<keyword evidence="8" id="KW-0449">Lipoprotein</keyword>
<dbReference type="PANTHER" id="PTHR30589">
    <property type="entry name" value="PROLIPOPROTEIN DIACYLGLYCERYL TRANSFERASE"/>
    <property type="match status" value="1"/>
</dbReference>
<evidence type="ECO:0000256" key="2">
    <source>
        <dbReference type="ARBA" id="ARBA00022475"/>
    </source>
</evidence>
<dbReference type="PATRIC" id="fig|1234876.3.peg.971"/>
<sequence>MTTLTVSKIAFELGPLMIRWYAVLIVGGAAIGVWLAYKEAPRRHLTGEDIIDFVIWAIPSGLIGARLYYVIFQWGYYSKHTNEIIAIWNGGGAIYGSLIAGSIVLFIFSYYRMLNPMDILDVAVPAVLLGQAFGRWGNFVNQEAYGKAVENLDWLPSFIQKQMYIDGSYRIPTFLFESLGTLIGFILVIFLRHRLKSILRGEVFGFYLIWYGSLRLIIEGMRTDSLMFGMLRVSQVLSLIFVLIGTYLIFYRRFKIKNVEVYNLPKGGQKNCHSS</sequence>
<dbReference type="GO" id="GO:0008961">
    <property type="term" value="F:phosphatidylglycerol-prolipoprotein diacylglyceryl transferase activity"/>
    <property type="evidence" value="ECO:0007669"/>
    <property type="project" value="UniProtKB-UniRule"/>
</dbReference>
<evidence type="ECO:0000256" key="5">
    <source>
        <dbReference type="ARBA" id="ARBA00022989"/>
    </source>
</evidence>
<evidence type="ECO:0000256" key="6">
    <source>
        <dbReference type="ARBA" id="ARBA00023136"/>
    </source>
</evidence>
<proteinExistence type="inferred from homology"/>
<evidence type="ECO:0000313" key="9">
    <source>
        <dbReference type="Proteomes" id="UP000015854"/>
    </source>
</evidence>
<keyword evidence="3 7" id="KW-0808">Transferase</keyword>
<keyword evidence="8" id="KW-0328">Glycosyltransferase</keyword>
<dbReference type="PANTHER" id="PTHR30589:SF0">
    <property type="entry name" value="PHOSPHATIDYLGLYCEROL--PROLIPOPROTEIN DIACYLGLYCERYL TRANSFERASE"/>
    <property type="match status" value="1"/>
</dbReference>
<evidence type="ECO:0000313" key="8">
    <source>
        <dbReference type="EMBL" id="EQC57047.1"/>
    </source>
</evidence>